<feature type="domain" description="GmrSD restriction endonucleases C-terminal" evidence="2">
    <location>
        <begin position="110"/>
        <end position="246"/>
    </location>
</feature>
<dbReference type="PANTHER" id="PTHR24094:SF15">
    <property type="entry name" value="AMP-DEPENDENT SYNTHETASE_LIGASE DOMAIN-CONTAINING PROTEIN-RELATED"/>
    <property type="match status" value="1"/>
</dbReference>
<dbReference type="EMBL" id="LRTT01000001">
    <property type="protein sequence ID" value="RFD77246.1"/>
    <property type="molecule type" value="Genomic_DNA"/>
</dbReference>
<evidence type="ECO:0000259" key="2">
    <source>
        <dbReference type="Pfam" id="PF07510"/>
    </source>
</evidence>
<dbReference type="AlphaFoldDB" id="A0A3E1IW87"/>
<name>A0A3E1IW87_GARVA</name>
<dbReference type="PANTHER" id="PTHR24094">
    <property type="entry name" value="SECRETED PROTEIN"/>
    <property type="match status" value="1"/>
</dbReference>
<dbReference type="InterPro" id="IPR011089">
    <property type="entry name" value="GmrSD_C"/>
</dbReference>
<evidence type="ECO:0000313" key="4">
    <source>
        <dbReference type="Proteomes" id="UP000258533"/>
    </source>
</evidence>
<dbReference type="RefSeq" id="WP_240612199.1">
    <property type="nucleotide sequence ID" value="NZ_LRTT01000001.1"/>
</dbReference>
<organism evidence="3 4">
    <name type="scientific">Gardnerella vaginalis</name>
    <dbReference type="NCBI Taxonomy" id="2702"/>
    <lineage>
        <taxon>Bacteria</taxon>
        <taxon>Bacillati</taxon>
        <taxon>Actinomycetota</taxon>
        <taxon>Actinomycetes</taxon>
        <taxon>Bifidobacteriales</taxon>
        <taxon>Bifidobacteriaceae</taxon>
        <taxon>Gardnerella</taxon>
    </lineage>
</organism>
<keyword evidence="1" id="KW-0812">Transmembrane</keyword>
<keyword evidence="1" id="KW-1133">Transmembrane helix</keyword>
<reference evidence="3 4" key="1">
    <citation type="submission" date="2016-02" db="EMBL/GenBank/DDBJ databases">
        <title>Gardnerella vaginalis Subgroups Defined by cpn60 Sequencing and Sialidase Activity in Isolates from Canada, Belgium and Kenya.</title>
        <authorList>
            <person name="Schellenberg J."/>
            <person name="Paramel Jayaprakash T."/>
            <person name="Withana Gamage N."/>
            <person name="Patterson M.H."/>
            <person name="Vaneechoutte M."/>
            <person name="Hill J.E."/>
        </authorList>
    </citation>
    <scope>NUCLEOTIDE SEQUENCE [LARGE SCALE GENOMIC DNA]</scope>
    <source>
        <strain evidence="3 4">N144</strain>
    </source>
</reference>
<proteinExistence type="predicted"/>
<keyword evidence="1" id="KW-0472">Membrane</keyword>
<evidence type="ECO:0000313" key="3">
    <source>
        <dbReference type="EMBL" id="RFD77246.1"/>
    </source>
</evidence>
<feature type="transmembrane region" description="Helical" evidence="1">
    <location>
        <begin position="36"/>
        <end position="54"/>
    </location>
</feature>
<protein>
    <submittedName>
        <fullName evidence="3">Deoxyribonuclease</fullName>
    </submittedName>
</protein>
<accession>A0A3E1IW87</accession>
<gene>
    <name evidence="3" type="ORF">AXE73_01100</name>
</gene>
<dbReference type="Proteomes" id="UP000258533">
    <property type="component" value="Unassembled WGS sequence"/>
</dbReference>
<comment type="caution">
    <text evidence="3">The sequence shown here is derived from an EMBL/GenBank/DDBJ whole genome shotgun (WGS) entry which is preliminary data.</text>
</comment>
<evidence type="ECO:0000256" key="1">
    <source>
        <dbReference type="SAM" id="Phobius"/>
    </source>
</evidence>
<dbReference type="Pfam" id="PF07510">
    <property type="entry name" value="GmrSD_C"/>
    <property type="match status" value="1"/>
</dbReference>
<sequence length="260" mass="28607">MLRNRSNSSSRINRGNRRVGDAHYSNAPISRSVTSFIWLIALAILAGIVIGLVLPKINHDVGNITGEYVASGEAAEKLSKLKVDKSHASGYNRSVFGYRTTDDNKNGCDVREDVLARDLTHVRFKYAGSCKVASGLLHDPYTGLDINFVRGRKTSALVQIDHVVALENAWQSGAWKWNRAKRLKFGNDMLNLLAVQGAANQEKGSASAAYWLPSNKSFRCDYVARQIAVKYKYDLSVTSAEKQSMASTLHGCSAQELPTK</sequence>